<comment type="caution">
    <text evidence="2">The sequence shown here is derived from an EMBL/GenBank/DDBJ whole genome shotgun (WGS) entry which is preliminary data.</text>
</comment>
<feature type="signal peptide" evidence="1">
    <location>
        <begin position="1"/>
        <end position="29"/>
    </location>
</feature>
<feature type="chain" id="PRO_5045512974" description="Streptogrisin C" evidence="1">
    <location>
        <begin position="30"/>
        <end position="377"/>
    </location>
</feature>
<dbReference type="Proteomes" id="UP000597656">
    <property type="component" value="Unassembled WGS sequence"/>
</dbReference>
<accession>A0ABQ2HWP4</accession>
<dbReference type="RefSeq" id="WP_189155701.1">
    <property type="nucleotide sequence ID" value="NZ_BMNC01000004.1"/>
</dbReference>
<evidence type="ECO:0000256" key="1">
    <source>
        <dbReference type="SAM" id="SignalP"/>
    </source>
</evidence>
<proteinExistence type="predicted"/>
<keyword evidence="1" id="KW-0732">Signal</keyword>
<dbReference type="Gene3D" id="2.40.10.10">
    <property type="entry name" value="Trypsin-like serine proteases"/>
    <property type="match status" value="2"/>
</dbReference>
<evidence type="ECO:0000313" key="3">
    <source>
        <dbReference type="Proteomes" id="UP000597656"/>
    </source>
</evidence>
<sequence>MHRTTPHNRILALTTIAFAVLAVSPAAQATGARELSSGEQRTLTQRPLIEAAEVLYATTPGLSGYAGITLTDTAVNLWWKGIPPAATTAALQRAVRHAPVHIRPAAHSEAELDHATTRLRSWLDQQGESTAAIKTPGDGSGLVVSDEPGATTFRSSAEVTGVAGVPVRVLYEEQLKPVSRQDDSPPWSGGARTWNQTASTICTSGFGVRNGAGRQFVLTAEHCGQVGHRIADGRGELIGNTSHGHDDHDIGLVPASQVSDRMYVGGRDSNTTEHVVGWGHVFVGQYLCQSGVTSAEQIGGPVCDLKVLFFWQDREDLVEVEQQQGQPGARGGDSGGSVYSHVSGGVRANGTVTRAAGPRMAFQDFATAACDFGVDIP</sequence>
<evidence type="ECO:0000313" key="2">
    <source>
        <dbReference type="EMBL" id="GGM93787.1"/>
    </source>
</evidence>
<protein>
    <recommendedName>
        <fullName evidence="4">Streptogrisin C</fullName>
    </recommendedName>
</protein>
<organism evidence="2 3">
    <name type="scientific">Lentzea pudingi</name>
    <dbReference type="NCBI Taxonomy" id="1789439"/>
    <lineage>
        <taxon>Bacteria</taxon>
        <taxon>Bacillati</taxon>
        <taxon>Actinomycetota</taxon>
        <taxon>Actinomycetes</taxon>
        <taxon>Pseudonocardiales</taxon>
        <taxon>Pseudonocardiaceae</taxon>
        <taxon>Lentzea</taxon>
    </lineage>
</organism>
<reference evidence="3" key="1">
    <citation type="journal article" date="2019" name="Int. J. Syst. Evol. Microbiol.">
        <title>The Global Catalogue of Microorganisms (GCM) 10K type strain sequencing project: providing services to taxonomists for standard genome sequencing and annotation.</title>
        <authorList>
            <consortium name="The Broad Institute Genomics Platform"/>
            <consortium name="The Broad Institute Genome Sequencing Center for Infectious Disease"/>
            <person name="Wu L."/>
            <person name="Ma J."/>
        </authorList>
    </citation>
    <scope>NUCLEOTIDE SEQUENCE [LARGE SCALE GENOMIC DNA]</scope>
    <source>
        <strain evidence="3">CGMCC 4.7319</strain>
    </source>
</reference>
<keyword evidence="3" id="KW-1185">Reference proteome</keyword>
<gene>
    <name evidence="2" type="ORF">GCM10011609_34030</name>
</gene>
<dbReference type="SUPFAM" id="SSF50494">
    <property type="entry name" value="Trypsin-like serine proteases"/>
    <property type="match status" value="1"/>
</dbReference>
<name>A0ABQ2HWP4_9PSEU</name>
<evidence type="ECO:0008006" key="4">
    <source>
        <dbReference type="Google" id="ProtNLM"/>
    </source>
</evidence>
<dbReference type="EMBL" id="BMNC01000004">
    <property type="protein sequence ID" value="GGM93787.1"/>
    <property type="molecule type" value="Genomic_DNA"/>
</dbReference>
<dbReference type="InterPro" id="IPR043504">
    <property type="entry name" value="Peptidase_S1_PA_chymotrypsin"/>
</dbReference>
<dbReference type="InterPro" id="IPR009003">
    <property type="entry name" value="Peptidase_S1_PA"/>
</dbReference>